<dbReference type="PANTHER" id="PTHR30185:SF13">
    <property type="entry name" value="LICABCH OPERON REGULATOR-RELATED"/>
    <property type="match status" value="1"/>
</dbReference>
<feature type="domain" description="PRD" evidence="8">
    <location>
        <begin position="331"/>
        <end position="438"/>
    </location>
</feature>
<feature type="domain" description="PTS EIIB type-2" evidence="7">
    <location>
        <begin position="442"/>
        <end position="533"/>
    </location>
</feature>
<keyword evidence="3" id="KW-0805">Transcription regulation</keyword>
<dbReference type="PROSITE" id="PS51372">
    <property type="entry name" value="PRD_2"/>
    <property type="match status" value="2"/>
</dbReference>
<dbReference type="Pfam" id="PF02302">
    <property type="entry name" value="PTS_IIB"/>
    <property type="match status" value="1"/>
</dbReference>
<dbReference type="InterPro" id="IPR002178">
    <property type="entry name" value="PTS_EIIA_type-2_dom"/>
</dbReference>
<dbReference type="SUPFAM" id="SSF52794">
    <property type="entry name" value="PTS system IIB component-like"/>
    <property type="match status" value="1"/>
</dbReference>
<dbReference type="InterPro" id="IPR011608">
    <property type="entry name" value="PRD"/>
</dbReference>
<keyword evidence="2" id="KW-0677">Repeat</keyword>
<dbReference type="InterPro" id="IPR013196">
    <property type="entry name" value="HTH_11"/>
</dbReference>
<dbReference type="Pfam" id="PF08279">
    <property type="entry name" value="HTH_11"/>
    <property type="match status" value="1"/>
</dbReference>
<dbReference type="GO" id="GO:0008982">
    <property type="term" value="F:protein-N(PI)-phosphohistidine-sugar phosphotransferase activity"/>
    <property type="evidence" value="ECO:0007669"/>
    <property type="project" value="InterPro"/>
</dbReference>
<proteinExistence type="predicted"/>
<gene>
    <name evidence="9" type="ORF">CHH61_19205</name>
</gene>
<dbReference type="Gene3D" id="3.40.930.10">
    <property type="entry name" value="Mannitol-specific EII, Chain A"/>
    <property type="match status" value="1"/>
</dbReference>
<accession>A0A268RX71</accession>
<evidence type="ECO:0000259" key="7">
    <source>
        <dbReference type="PROSITE" id="PS51099"/>
    </source>
</evidence>
<reference evidence="9 10" key="1">
    <citation type="submission" date="2017-07" db="EMBL/GenBank/DDBJ databases">
        <title>Isolation and whole genome analysis of endospore-forming bacteria from heroin.</title>
        <authorList>
            <person name="Kalinowski J."/>
            <person name="Ahrens B."/>
            <person name="Al-Dilaimi A."/>
            <person name="Winkler A."/>
            <person name="Wibberg D."/>
            <person name="Schleenbecker U."/>
            <person name="Ruckert C."/>
            <person name="Wolfel R."/>
            <person name="Grass G."/>
        </authorList>
    </citation>
    <scope>NUCLEOTIDE SEQUENCE [LARGE SCALE GENOMIC DNA]</scope>
    <source>
        <strain evidence="9 10">7523-2</strain>
    </source>
</reference>
<dbReference type="GO" id="GO:0006355">
    <property type="term" value="P:regulation of DNA-templated transcription"/>
    <property type="evidence" value="ECO:0007669"/>
    <property type="project" value="InterPro"/>
</dbReference>
<evidence type="ECO:0000313" key="10">
    <source>
        <dbReference type="Proteomes" id="UP000216133"/>
    </source>
</evidence>
<keyword evidence="1" id="KW-0808">Transferase</keyword>
<evidence type="ECO:0000256" key="4">
    <source>
        <dbReference type="ARBA" id="ARBA00023159"/>
    </source>
</evidence>
<evidence type="ECO:0000256" key="3">
    <source>
        <dbReference type="ARBA" id="ARBA00023015"/>
    </source>
</evidence>
<dbReference type="InterPro" id="IPR007737">
    <property type="entry name" value="Mga_HTH"/>
</dbReference>
<dbReference type="InterPro" id="IPR003501">
    <property type="entry name" value="PTS_EIIB_2/3"/>
</dbReference>
<dbReference type="PROSITE" id="PS51099">
    <property type="entry name" value="PTS_EIIB_TYPE_2"/>
    <property type="match status" value="1"/>
</dbReference>
<evidence type="ECO:0000256" key="1">
    <source>
        <dbReference type="ARBA" id="ARBA00022679"/>
    </source>
</evidence>
<protein>
    <submittedName>
        <fullName evidence="9">Uncharacterized protein</fullName>
    </submittedName>
</protein>
<evidence type="ECO:0000259" key="6">
    <source>
        <dbReference type="PROSITE" id="PS51094"/>
    </source>
</evidence>
<dbReference type="Gene3D" id="3.40.50.2300">
    <property type="match status" value="1"/>
</dbReference>
<dbReference type="InterPro" id="IPR013011">
    <property type="entry name" value="PTS_EIIB_2"/>
</dbReference>
<dbReference type="InterPro" id="IPR050661">
    <property type="entry name" value="BglG_antiterminators"/>
</dbReference>
<keyword evidence="4" id="KW-0010">Activator</keyword>
<organism evidence="9 10">
    <name type="scientific">Shouchella clausii</name>
    <name type="common">Alkalihalobacillus clausii</name>
    <dbReference type="NCBI Taxonomy" id="79880"/>
    <lineage>
        <taxon>Bacteria</taxon>
        <taxon>Bacillati</taxon>
        <taxon>Bacillota</taxon>
        <taxon>Bacilli</taxon>
        <taxon>Bacillales</taxon>
        <taxon>Bacillaceae</taxon>
        <taxon>Shouchella</taxon>
    </lineage>
</organism>
<dbReference type="Gene3D" id="1.10.10.10">
    <property type="entry name" value="Winged helix-like DNA-binding domain superfamily/Winged helix DNA-binding domain"/>
    <property type="match status" value="2"/>
</dbReference>
<feature type="domain" description="PTS EIIA type-2" evidence="6">
    <location>
        <begin position="533"/>
        <end position="672"/>
    </location>
</feature>
<dbReference type="Pfam" id="PF00359">
    <property type="entry name" value="PTS_EIIA_2"/>
    <property type="match status" value="1"/>
</dbReference>
<evidence type="ECO:0000256" key="2">
    <source>
        <dbReference type="ARBA" id="ARBA00022737"/>
    </source>
</evidence>
<evidence type="ECO:0000313" key="9">
    <source>
        <dbReference type="EMBL" id="PAF24336.1"/>
    </source>
</evidence>
<name>A0A268RX71_SHOCL</name>
<dbReference type="GO" id="GO:0009401">
    <property type="term" value="P:phosphoenolpyruvate-dependent sugar phosphotransferase system"/>
    <property type="evidence" value="ECO:0007669"/>
    <property type="project" value="InterPro"/>
</dbReference>
<dbReference type="InterPro" id="IPR036634">
    <property type="entry name" value="PRD_sf"/>
</dbReference>
<dbReference type="CDD" id="cd05568">
    <property type="entry name" value="PTS_IIB_bgl_like"/>
    <property type="match status" value="1"/>
</dbReference>
<dbReference type="SUPFAM" id="SSF63520">
    <property type="entry name" value="PTS-regulatory domain, PRD"/>
    <property type="match status" value="2"/>
</dbReference>
<dbReference type="AlphaFoldDB" id="A0A268RX71"/>
<keyword evidence="5" id="KW-0804">Transcription</keyword>
<dbReference type="Proteomes" id="UP000216133">
    <property type="component" value="Unassembled WGS sequence"/>
</dbReference>
<evidence type="ECO:0000259" key="8">
    <source>
        <dbReference type="PROSITE" id="PS51372"/>
    </source>
</evidence>
<dbReference type="Pfam" id="PF00874">
    <property type="entry name" value="PRD"/>
    <property type="match status" value="2"/>
</dbReference>
<dbReference type="InterPro" id="IPR036095">
    <property type="entry name" value="PTS_EIIB-like_sf"/>
</dbReference>
<sequence>MDKGRVAAKWVLARAENVKGVFLLRSFRRKEGIMNRRLQSILRELLGTQGYVTSRYLASVNQVTPRTVRDDVKQLQTELANIHAGIESVPGKGYKLTIKDEAQFRQFLQRETTGNHGAPISPEERVIRLIQKLLLAEEYIKLDDLADDLFISKSSLQNDLKNAKLILARYGLQVATRPNYGLYLKGDELKRRFCMAEYVFERKTVAADLTSLQLTAFMKEEHLADIWNILVTTMQENGITLSDIAINNLFIHIVIAFKRIEAGHHISLYPKDVSDICSQHEYYVAKKMIARLNTHLGVSFPEIEIAYIAIHLLGTRLVAEHEQANDNLKKVFDDEYYKLAKAIVERVEMELDLNIANDQELLVSLMLHLKPAINRYRYGMNIRNPMLADIKQHYTLAFEAAVIGQAVIKDKLGISIDENEIGYLALHIGAALERRNQQKEPKRILIVCASGRGSAQLLKYKLEANFKKRLFIVDTTEYYQIDQADLTNIDLIVTSIPIKKQMPVPVVEVNTILGTEDLERIETHLRHGDSLLSYTEADLVFLQQSLVSKEGVLRFLDKQLQERGLVSEGFYEALVKREKLASTAYGNLVAIPHPITPQTEKTFLAFVTLKEPVSWNGKPVQLVCLLCVKQGSTEDLERVYNQLLYVLDHRDIVQECIKSEEVTRFLAAVSQR</sequence>
<dbReference type="InterPro" id="IPR036388">
    <property type="entry name" value="WH-like_DNA-bd_sf"/>
</dbReference>
<dbReference type="Pfam" id="PF05043">
    <property type="entry name" value="Mga"/>
    <property type="match status" value="1"/>
</dbReference>
<dbReference type="PROSITE" id="PS51094">
    <property type="entry name" value="PTS_EIIA_TYPE_2"/>
    <property type="match status" value="1"/>
</dbReference>
<dbReference type="Gene3D" id="1.10.1790.10">
    <property type="entry name" value="PRD domain"/>
    <property type="match status" value="2"/>
</dbReference>
<feature type="domain" description="PRD" evidence="8">
    <location>
        <begin position="217"/>
        <end position="322"/>
    </location>
</feature>
<dbReference type="PANTHER" id="PTHR30185">
    <property type="entry name" value="CRYPTIC BETA-GLUCOSIDE BGL OPERON ANTITERMINATOR"/>
    <property type="match status" value="1"/>
</dbReference>
<dbReference type="CDD" id="cd00211">
    <property type="entry name" value="PTS_IIA_fru"/>
    <property type="match status" value="1"/>
</dbReference>
<dbReference type="EMBL" id="NPBS01000112">
    <property type="protein sequence ID" value="PAF24336.1"/>
    <property type="molecule type" value="Genomic_DNA"/>
</dbReference>
<evidence type="ECO:0000256" key="5">
    <source>
        <dbReference type="ARBA" id="ARBA00023163"/>
    </source>
</evidence>
<dbReference type="InterPro" id="IPR016152">
    <property type="entry name" value="PTrfase/Anion_transptr"/>
</dbReference>
<dbReference type="SUPFAM" id="SSF55804">
    <property type="entry name" value="Phoshotransferase/anion transport protein"/>
    <property type="match status" value="1"/>
</dbReference>
<comment type="caution">
    <text evidence="9">The sequence shown here is derived from an EMBL/GenBank/DDBJ whole genome shotgun (WGS) entry which is preliminary data.</text>
</comment>